<evidence type="ECO:0000313" key="4">
    <source>
        <dbReference type="EMBL" id="VEP15053.1"/>
    </source>
</evidence>
<dbReference type="OrthoDB" id="508510at2"/>
<proteinExistence type="predicted"/>
<accession>A0A563VUG9</accession>
<reference evidence="4 5" key="1">
    <citation type="submission" date="2019-01" db="EMBL/GenBank/DDBJ databases">
        <authorList>
            <person name="Brito A."/>
        </authorList>
    </citation>
    <scope>NUCLEOTIDE SEQUENCE [LARGE SCALE GENOMIC DNA]</scope>
    <source>
        <strain evidence="4">1</strain>
    </source>
</reference>
<dbReference type="InterPro" id="IPR001789">
    <property type="entry name" value="Sig_transdc_resp-reg_receiver"/>
</dbReference>
<comment type="caution">
    <text evidence="2">Lacks conserved residue(s) required for the propagation of feature annotation.</text>
</comment>
<evidence type="ECO:0000256" key="2">
    <source>
        <dbReference type="PROSITE-ProRule" id="PRU00169"/>
    </source>
</evidence>
<dbReference type="Proteomes" id="UP000320055">
    <property type="component" value="Unassembled WGS sequence"/>
</dbReference>
<dbReference type="PROSITE" id="PS50110">
    <property type="entry name" value="RESPONSE_REGULATORY"/>
    <property type="match status" value="1"/>
</dbReference>
<organism evidence="4 5">
    <name type="scientific">Hyella patelloides LEGE 07179</name>
    <dbReference type="NCBI Taxonomy" id="945734"/>
    <lineage>
        <taxon>Bacteria</taxon>
        <taxon>Bacillati</taxon>
        <taxon>Cyanobacteriota</taxon>
        <taxon>Cyanophyceae</taxon>
        <taxon>Pleurocapsales</taxon>
        <taxon>Hyellaceae</taxon>
        <taxon>Hyella</taxon>
    </lineage>
</organism>
<gene>
    <name evidence="4" type="ORF">H1P_3020005</name>
</gene>
<dbReference type="AlphaFoldDB" id="A0A563VUG9"/>
<dbReference type="PANTHER" id="PTHR44591:SF3">
    <property type="entry name" value="RESPONSE REGULATORY DOMAIN-CONTAINING PROTEIN"/>
    <property type="match status" value="1"/>
</dbReference>
<dbReference type="InterPro" id="IPR050595">
    <property type="entry name" value="Bact_response_regulator"/>
</dbReference>
<keyword evidence="5" id="KW-1185">Reference proteome</keyword>
<dbReference type="GO" id="GO:0000160">
    <property type="term" value="P:phosphorelay signal transduction system"/>
    <property type="evidence" value="ECO:0007669"/>
    <property type="project" value="InterPro"/>
</dbReference>
<dbReference type="PANTHER" id="PTHR44591">
    <property type="entry name" value="STRESS RESPONSE REGULATOR PROTEIN 1"/>
    <property type="match status" value="1"/>
</dbReference>
<dbReference type="InterPro" id="IPR011006">
    <property type="entry name" value="CheY-like_superfamily"/>
</dbReference>
<dbReference type="Gene3D" id="3.40.50.2300">
    <property type="match status" value="1"/>
</dbReference>
<protein>
    <recommendedName>
        <fullName evidence="3">Response regulatory domain-containing protein</fullName>
    </recommendedName>
</protein>
<dbReference type="SMART" id="SM00448">
    <property type="entry name" value="REC"/>
    <property type="match status" value="1"/>
</dbReference>
<dbReference type="Pfam" id="PF00072">
    <property type="entry name" value="Response_reg"/>
    <property type="match status" value="1"/>
</dbReference>
<evidence type="ECO:0000259" key="3">
    <source>
        <dbReference type="PROSITE" id="PS50110"/>
    </source>
</evidence>
<evidence type="ECO:0000313" key="5">
    <source>
        <dbReference type="Proteomes" id="UP000320055"/>
    </source>
</evidence>
<sequence>MKLHSIERVHSYGIDSVLAKDRPTKKRDYAFAYSTDRELKLTEEFEVNAAYFSLNERKNGYNFCEIKSPTELSLVETVSAPPHTIDFEPNLLEQHYQPEYLWFHREVIKPQILVIEHRDDSRNLIATILREENFQVIEAKDSNTAINLAKSERPDIIICELMMPIIDGYGILNLLRQSELTNKIPLLFIAVQLPKNKQNSEIMLVNDKETIEPLTAEKLLTEITHRLYIAIAKR</sequence>
<name>A0A563VUG9_9CYAN</name>
<feature type="domain" description="Response regulatory" evidence="3">
    <location>
        <begin position="111"/>
        <end position="227"/>
    </location>
</feature>
<keyword evidence="1" id="KW-0597">Phosphoprotein</keyword>
<evidence type="ECO:0000256" key="1">
    <source>
        <dbReference type="ARBA" id="ARBA00022553"/>
    </source>
</evidence>
<dbReference type="EMBL" id="CAACVJ010000227">
    <property type="protein sequence ID" value="VEP15053.1"/>
    <property type="molecule type" value="Genomic_DNA"/>
</dbReference>
<dbReference type="RefSeq" id="WP_144873818.1">
    <property type="nucleotide sequence ID" value="NZ_LR214043.1"/>
</dbReference>
<dbReference type="SUPFAM" id="SSF52172">
    <property type="entry name" value="CheY-like"/>
    <property type="match status" value="1"/>
</dbReference>